<sequence>MKRLKSLKWELIIFFLSFLYNGSLLTSKLLAGHTFDWLRALLTLASFGLFIMSVQDIKKQKKYQTK</sequence>
<dbReference type="AlphaFoldDB" id="A0A917ATD3"/>
<keyword evidence="1" id="KW-1133">Transmembrane helix</keyword>
<dbReference type="EMBL" id="BMFK01000001">
    <property type="protein sequence ID" value="GGE71543.1"/>
    <property type="molecule type" value="Genomic_DNA"/>
</dbReference>
<name>A0A917ATD3_9BACI</name>
<evidence type="ECO:0000313" key="2">
    <source>
        <dbReference type="EMBL" id="GGE71543.1"/>
    </source>
</evidence>
<keyword evidence="1" id="KW-0812">Transmembrane</keyword>
<keyword evidence="1" id="KW-0472">Membrane</keyword>
<evidence type="ECO:0000256" key="1">
    <source>
        <dbReference type="SAM" id="Phobius"/>
    </source>
</evidence>
<evidence type="ECO:0000313" key="3">
    <source>
        <dbReference type="Proteomes" id="UP000605259"/>
    </source>
</evidence>
<keyword evidence="3" id="KW-1185">Reference proteome</keyword>
<reference evidence="2" key="2">
    <citation type="submission" date="2020-09" db="EMBL/GenBank/DDBJ databases">
        <authorList>
            <person name="Sun Q."/>
            <person name="Zhou Y."/>
        </authorList>
    </citation>
    <scope>NUCLEOTIDE SEQUENCE</scope>
    <source>
        <strain evidence="2">CGMCC 1.12698</strain>
    </source>
</reference>
<dbReference type="RefSeq" id="WP_188388381.1">
    <property type="nucleotide sequence ID" value="NZ_BMFK01000001.1"/>
</dbReference>
<proteinExistence type="predicted"/>
<dbReference type="Proteomes" id="UP000605259">
    <property type="component" value="Unassembled WGS sequence"/>
</dbReference>
<organism evidence="2 3">
    <name type="scientific">Priestia taiwanensis</name>
    <dbReference type="NCBI Taxonomy" id="1347902"/>
    <lineage>
        <taxon>Bacteria</taxon>
        <taxon>Bacillati</taxon>
        <taxon>Bacillota</taxon>
        <taxon>Bacilli</taxon>
        <taxon>Bacillales</taxon>
        <taxon>Bacillaceae</taxon>
        <taxon>Priestia</taxon>
    </lineage>
</organism>
<gene>
    <name evidence="2" type="ORF">GCM10007140_21840</name>
</gene>
<feature type="transmembrane region" description="Helical" evidence="1">
    <location>
        <begin position="12"/>
        <end position="31"/>
    </location>
</feature>
<comment type="caution">
    <text evidence="2">The sequence shown here is derived from an EMBL/GenBank/DDBJ whole genome shotgun (WGS) entry which is preliminary data.</text>
</comment>
<protein>
    <submittedName>
        <fullName evidence="2">Uncharacterized protein</fullName>
    </submittedName>
</protein>
<feature type="transmembrane region" description="Helical" evidence="1">
    <location>
        <begin position="37"/>
        <end position="54"/>
    </location>
</feature>
<reference evidence="2" key="1">
    <citation type="journal article" date="2014" name="Int. J. Syst. Evol. Microbiol.">
        <title>Complete genome sequence of Corynebacterium casei LMG S-19264T (=DSM 44701T), isolated from a smear-ripened cheese.</title>
        <authorList>
            <consortium name="US DOE Joint Genome Institute (JGI-PGF)"/>
            <person name="Walter F."/>
            <person name="Albersmeier A."/>
            <person name="Kalinowski J."/>
            <person name="Ruckert C."/>
        </authorList>
    </citation>
    <scope>NUCLEOTIDE SEQUENCE</scope>
    <source>
        <strain evidence="2">CGMCC 1.12698</strain>
    </source>
</reference>
<accession>A0A917ATD3</accession>